<gene>
    <name evidence="2" type="ORF">RVF87_01170</name>
</gene>
<keyword evidence="1" id="KW-0812">Transmembrane</keyword>
<evidence type="ECO:0000313" key="2">
    <source>
        <dbReference type="EMBL" id="WYY07730.1"/>
    </source>
</evidence>
<organism evidence="2 3">
    <name type="scientific">Gordonia hydrophobica</name>
    <dbReference type="NCBI Taxonomy" id="40516"/>
    <lineage>
        <taxon>Bacteria</taxon>
        <taxon>Bacillati</taxon>
        <taxon>Actinomycetota</taxon>
        <taxon>Actinomycetes</taxon>
        <taxon>Mycobacteriales</taxon>
        <taxon>Gordoniaceae</taxon>
        <taxon>Gordonia</taxon>
    </lineage>
</organism>
<dbReference type="Pfam" id="PF14030">
    <property type="entry name" value="DUF4245"/>
    <property type="match status" value="1"/>
</dbReference>
<keyword evidence="3" id="KW-1185">Reference proteome</keyword>
<evidence type="ECO:0000313" key="3">
    <source>
        <dbReference type="Proteomes" id="UP001479933"/>
    </source>
</evidence>
<evidence type="ECO:0000256" key="1">
    <source>
        <dbReference type="SAM" id="Phobius"/>
    </source>
</evidence>
<accession>A0ABZ2U221</accession>
<keyword evidence="1" id="KW-1133">Transmembrane helix</keyword>
<sequence length="189" mass="20073">MADKPRILHDSKDLIWSLIPLALIALLVAGISGSCSFGFGNSATQHTIPSFDAKAGLQADADTMPFPIREPALPADWKSNSGTTQDVGNSVSSNVGWITPDGVYVQLTQTAAVEDSLVYKLLSDKAVGEGAVDVDGQKWVKYAGDEDKLAWVADFGDVRIAVVSRDEAAMSVMAKAVTRAEPLAVKQRP</sequence>
<name>A0ABZ2U221_9ACTN</name>
<proteinExistence type="predicted"/>
<keyword evidence="1" id="KW-0472">Membrane</keyword>
<protein>
    <submittedName>
        <fullName evidence="2">DUF4245 domain-containing protein</fullName>
    </submittedName>
</protein>
<dbReference type="PROSITE" id="PS51257">
    <property type="entry name" value="PROKAR_LIPOPROTEIN"/>
    <property type="match status" value="1"/>
</dbReference>
<reference evidence="2 3" key="1">
    <citation type="journal article" date="2023" name="Virus Evol.">
        <title>Computational host range prediction-The good, the bad, and the ugly.</title>
        <authorList>
            <person name="Howell A.A."/>
            <person name="Versoza C.J."/>
            <person name="Pfeifer S.P."/>
        </authorList>
    </citation>
    <scope>NUCLEOTIDE SEQUENCE [LARGE SCALE GENOMIC DNA]</scope>
    <source>
        <strain evidence="2 3">1610/1b</strain>
    </source>
</reference>
<dbReference type="EMBL" id="CP136137">
    <property type="protein sequence ID" value="WYY07730.1"/>
    <property type="molecule type" value="Genomic_DNA"/>
</dbReference>
<dbReference type="Proteomes" id="UP001479933">
    <property type="component" value="Chromosome"/>
</dbReference>
<dbReference type="InterPro" id="IPR025339">
    <property type="entry name" value="DUF4245"/>
</dbReference>
<feature type="transmembrane region" description="Helical" evidence="1">
    <location>
        <begin position="14"/>
        <end position="39"/>
    </location>
</feature>
<dbReference type="RefSeq" id="WP_066166119.1">
    <property type="nucleotide sequence ID" value="NZ_CP136137.1"/>
</dbReference>